<dbReference type="InterPro" id="IPR046042">
    <property type="entry name" value="DUF6000"/>
</dbReference>
<comment type="caution">
    <text evidence="1">The sequence shown here is derived from an EMBL/GenBank/DDBJ whole genome shotgun (WGS) entry which is preliminary data.</text>
</comment>
<sequence length="203" mass="22574">MRFANDDDPELRDLVVRFVRPGRRYMQLAGGMLQLSGPERDLFVGELVQAAREITPAELGVLFEGGWRERRTAAWLVAVSGRTDFRGRIGELMLGAGNPQIGAYCITLATFRTSADADLVCAYLDRHSSQPELIYDRTFALGTLLHLDAVLGADRASSYGSPDGLRHHRYEGHSDAVRRPREAQELVAQFCAFANECGELYAR</sequence>
<organism evidence="1 2">
    <name type="scientific">Yinghuangia soli</name>
    <dbReference type="NCBI Taxonomy" id="2908204"/>
    <lineage>
        <taxon>Bacteria</taxon>
        <taxon>Bacillati</taxon>
        <taxon>Actinomycetota</taxon>
        <taxon>Actinomycetes</taxon>
        <taxon>Kitasatosporales</taxon>
        <taxon>Streptomycetaceae</taxon>
        <taxon>Yinghuangia</taxon>
    </lineage>
</organism>
<dbReference type="Proteomes" id="UP001165378">
    <property type="component" value="Unassembled WGS sequence"/>
</dbReference>
<reference evidence="1" key="1">
    <citation type="submission" date="2022-01" db="EMBL/GenBank/DDBJ databases">
        <title>Genome-Based Taxonomic Classification of the Phylum Actinobacteria.</title>
        <authorList>
            <person name="Gao Y."/>
        </authorList>
    </citation>
    <scope>NUCLEOTIDE SEQUENCE</scope>
    <source>
        <strain evidence="1">KLBMP 8922</strain>
    </source>
</reference>
<dbReference type="RefSeq" id="WP_235055572.1">
    <property type="nucleotide sequence ID" value="NZ_JAKFHA010000019.1"/>
</dbReference>
<protein>
    <submittedName>
        <fullName evidence="1">DUF6000 family protein</fullName>
    </submittedName>
</protein>
<dbReference type="EMBL" id="JAKFHA010000019">
    <property type="protein sequence ID" value="MCF2530903.1"/>
    <property type="molecule type" value="Genomic_DNA"/>
</dbReference>
<proteinExistence type="predicted"/>
<dbReference type="AlphaFoldDB" id="A0AA41Q3J8"/>
<gene>
    <name evidence="1" type="ORF">LZ495_27325</name>
</gene>
<evidence type="ECO:0000313" key="2">
    <source>
        <dbReference type="Proteomes" id="UP001165378"/>
    </source>
</evidence>
<keyword evidence="2" id="KW-1185">Reference proteome</keyword>
<dbReference type="Pfam" id="PF19463">
    <property type="entry name" value="DUF6000"/>
    <property type="match status" value="1"/>
</dbReference>
<evidence type="ECO:0000313" key="1">
    <source>
        <dbReference type="EMBL" id="MCF2530903.1"/>
    </source>
</evidence>
<name>A0AA41Q3J8_9ACTN</name>
<accession>A0AA41Q3J8</accession>